<feature type="binding site" evidence="9">
    <location>
        <position position="235"/>
    </location>
    <ligand>
        <name>Mg(2+)</name>
        <dbReference type="ChEBI" id="CHEBI:18420"/>
        <label>2</label>
    </ligand>
</feature>
<dbReference type="NCBIfam" id="TIGR01245">
    <property type="entry name" value="trpD"/>
    <property type="match status" value="1"/>
</dbReference>
<evidence type="ECO:0000256" key="5">
    <source>
        <dbReference type="ARBA" id="ARBA00022822"/>
    </source>
</evidence>
<dbReference type="OrthoDB" id="9806430at2"/>
<dbReference type="GO" id="GO:0004048">
    <property type="term" value="F:anthranilate phosphoribosyltransferase activity"/>
    <property type="evidence" value="ECO:0007669"/>
    <property type="project" value="UniProtKB-UniRule"/>
</dbReference>
<evidence type="ECO:0000256" key="1">
    <source>
        <dbReference type="ARBA" id="ARBA00004907"/>
    </source>
</evidence>
<dbReference type="RefSeq" id="WP_145447162.1">
    <property type="nucleotide sequence ID" value="NZ_CP036280.1"/>
</dbReference>
<evidence type="ECO:0000256" key="3">
    <source>
        <dbReference type="ARBA" id="ARBA00022676"/>
    </source>
</evidence>
<sequence length="348" mass="35643">MIRDALPRLVQGHHLDADDAEKLFDAVMTGDADPIQLGAMLALIQARGATTDELAAGARAMRKHLIPVTTPVGLRIVDTCGTGGTGSRFFNVSTSAAIVTAAAGRPKGIAVAKHGNRAVTSASGSSDVLQELGVNLPMPPTHLPKALDEAGICFCFAPAHHPGMKHAGPVRAALGIRTIFNLLGPLTNPAGAQHQLLGVGDAATQQLIAETLLKLDTQHAWVVTTELPDGTRLGELTPFAPVSVAIVRNNTITHDTIDPAALGLAADTTSAVTVENPQQSAALIQSVLAGDKGAPRNTVLLNAAAALVIAEAADTLDNAITLATQAIDSGAARHTLAKLAELSKPADG</sequence>
<feature type="binding site" evidence="9">
    <location>
        <position position="171"/>
    </location>
    <ligand>
        <name>anthranilate</name>
        <dbReference type="ChEBI" id="CHEBI:16567"/>
        <label>2</label>
    </ligand>
</feature>
<dbReference type="GO" id="GO:0000287">
    <property type="term" value="F:magnesium ion binding"/>
    <property type="evidence" value="ECO:0007669"/>
    <property type="project" value="UniProtKB-UniRule"/>
</dbReference>
<dbReference type="InterPro" id="IPR017459">
    <property type="entry name" value="Glycosyl_Trfase_fam3_N_dom"/>
</dbReference>
<dbReference type="Gene3D" id="3.40.1030.10">
    <property type="entry name" value="Nucleoside phosphorylase/phosphoribosyltransferase catalytic domain"/>
    <property type="match status" value="1"/>
</dbReference>
<dbReference type="InterPro" id="IPR005940">
    <property type="entry name" value="Anthranilate_Pribosyl_Tfrase"/>
</dbReference>
<keyword evidence="5 9" id="KW-0822">Tryptophan biosynthesis</keyword>
<feature type="domain" description="Glycosyl transferase family 3 N-terminal" evidence="11">
    <location>
        <begin position="4"/>
        <end position="64"/>
    </location>
</feature>
<dbReference type="UniPathway" id="UPA00035">
    <property type="reaction ID" value="UER00041"/>
</dbReference>
<dbReference type="HAMAP" id="MF_00211">
    <property type="entry name" value="TrpD"/>
    <property type="match status" value="1"/>
</dbReference>
<keyword evidence="13" id="KW-1185">Reference proteome</keyword>
<comment type="catalytic activity">
    <reaction evidence="7 9">
        <text>N-(5-phospho-beta-D-ribosyl)anthranilate + diphosphate = 5-phospho-alpha-D-ribose 1-diphosphate + anthranilate</text>
        <dbReference type="Rhea" id="RHEA:11768"/>
        <dbReference type="ChEBI" id="CHEBI:16567"/>
        <dbReference type="ChEBI" id="CHEBI:18277"/>
        <dbReference type="ChEBI" id="CHEBI:33019"/>
        <dbReference type="ChEBI" id="CHEBI:58017"/>
        <dbReference type="EC" id="2.4.2.18"/>
    </reaction>
</comment>
<feature type="binding site" evidence="9">
    <location>
        <position position="125"/>
    </location>
    <ligand>
        <name>5-phospho-alpha-D-ribose 1-diphosphate</name>
        <dbReference type="ChEBI" id="CHEBI:58017"/>
    </ligand>
</feature>
<evidence type="ECO:0000313" key="13">
    <source>
        <dbReference type="Proteomes" id="UP000320386"/>
    </source>
</evidence>
<dbReference type="KEGG" id="mcad:Pan265_28990"/>
<name>A0A518C1C0_9BACT</name>
<keyword evidence="3 9" id="KW-0328">Glycosyltransferase</keyword>
<keyword evidence="4 9" id="KW-0808">Transferase</keyword>
<keyword evidence="2 9" id="KW-0028">Amino-acid biosynthesis</keyword>
<dbReference type="InterPro" id="IPR036320">
    <property type="entry name" value="Glycosyl_Trfase_fam3_N_dom_sf"/>
</dbReference>
<feature type="binding site" evidence="9">
    <location>
        <begin position="91"/>
        <end position="94"/>
    </location>
    <ligand>
        <name>5-phospho-alpha-D-ribose 1-diphosphate</name>
        <dbReference type="ChEBI" id="CHEBI:58017"/>
    </ligand>
</feature>
<feature type="domain" description="Glycosyl transferase family 3" evidence="10">
    <location>
        <begin position="75"/>
        <end position="332"/>
    </location>
</feature>
<reference evidence="12 13" key="1">
    <citation type="submission" date="2019-02" db="EMBL/GenBank/DDBJ databases">
        <title>Deep-cultivation of Planctomycetes and their phenomic and genomic characterization uncovers novel biology.</title>
        <authorList>
            <person name="Wiegand S."/>
            <person name="Jogler M."/>
            <person name="Boedeker C."/>
            <person name="Pinto D."/>
            <person name="Vollmers J."/>
            <person name="Rivas-Marin E."/>
            <person name="Kohn T."/>
            <person name="Peeters S.H."/>
            <person name="Heuer A."/>
            <person name="Rast P."/>
            <person name="Oberbeckmann S."/>
            <person name="Bunk B."/>
            <person name="Jeske O."/>
            <person name="Meyerdierks A."/>
            <person name="Storesund J.E."/>
            <person name="Kallscheuer N."/>
            <person name="Luecker S."/>
            <person name="Lage O.M."/>
            <person name="Pohl T."/>
            <person name="Merkel B.J."/>
            <person name="Hornburger P."/>
            <person name="Mueller R.-W."/>
            <person name="Bruemmer F."/>
            <person name="Labrenz M."/>
            <person name="Spormann A.M."/>
            <person name="Op den Camp H."/>
            <person name="Overmann J."/>
            <person name="Amann R."/>
            <person name="Jetten M.S.M."/>
            <person name="Mascher T."/>
            <person name="Medema M.H."/>
            <person name="Devos D.P."/>
            <person name="Kaster A.-K."/>
            <person name="Ovreas L."/>
            <person name="Rohde M."/>
            <person name="Galperin M.Y."/>
            <person name="Jogler C."/>
        </authorList>
    </citation>
    <scope>NUCLEOTIDE SEQUENCE [LARGE SCALE GENOMIC DNA]</scope>
    <source>
        <strain evidence="12 13">Pan265</strain>
    </source>
</reference>
<dbReference type="PANTHER" id="PTHR43285:SF2">
    <property type="entry name" value="ANTHRANILATE PHOSPHORIBOSYLTRANSFERASE"/>
    <property type="match status" value="1"/>
</dbReference>
<accession>A0A518C1C0</accession>
<dbReference type="EC" id="2.4.2.18" evidence="9"/>
<evidence type="ECO:0000256" key="7">
    <source>
        <dbReference type="ARBA" id="ARBA00052328"/>
    </source>
</evidence>
<dbReference type="AlphaFoldDB" id="A0A518C1C0"/>
<evidence type="ECO:0000259" key="11">
    <source>
        <dbReference type="Pfam" id="PF02885"/>
    </source>
</evidence>
<dbReference type="GO" id="GO:0005829">
    <property type="term" value="C:cytosol"/>
    <property type="evidence" value="ECO:0007669"/>
    <property type="project" value="TreeGrafter"/>
</dbReference>
<dbReference type="Pfam" id="PF00591">
    <property type="entry name" value="Glycos_transf_3"/>
    <property type="match status" value="1"/>
</dbReference>
<dbReference type="Pfam" id="PF02885">
    <property type="entry name" value="Glycos_trans_3N"/>
    <property type="match status" value="1"/>
</dbReference>
<feature type="binding site" evidence="9">
    <location>
        <begin position="113"/>
        <end position="121"/>
    </location>
    <ligand>
        <name>5-phospho-alpha-D-ribose 1-diphosphate</name>
        <dbReference type="ChEBI" id="CHEBI:58017"/>
    </ligand>
</feature>
<dbReference type="SUPFAM" id="SSF52418">
    <property type="entry name" value="Nucleoside phosphorylase/phosphoribosyltransferase catalytic domain"/>
    <property type="match status" value="1"/>
</dbReference>
<comment type="similarity">
    <text evidence="8">In the C-terminal section; belongs to the anthranilate phosphoribosyltransferase family.</text>
</comment>
<feature type="binding site" evidence="9">
    <location>
        <position position="93"/>
    </location>
    <ligand>
        <name>Mg(2+)</name>
        <dbReference type="ChEBI" id="CHEBI:18420"/>
        <label>1</label>
    </ligand>
</feature>
<dbReference type="Proteomes" id="UP000320386">
    <property type="component" value="Chromosome"/>
</dbReference>
<dbReference type="GO" id="GO:0000162">
    <property type="term" value="P:L-tryptophan biosynthetic process"/>
    <property type="evidence" value="ECO:0007669"/>
    <property type="project" value="UniProtKB-UniRule"/>
</dbReference>
<feature type="binding site" evidence="9">
    <location>
        <position position="235"/>
    </location>
    <ligand>
        <name>Mg(2+)</name>
        <dbReference type="ChEBI" id="CHEBI:18420"/>
        <label>1</label>
    </ligand>
</feature>
<evidence type="ECO:0000256" key="8">
    <source>
        <dbReference type="ARBA" id="ARBA00061188"/>
    </source>
</evidence>
<dbReference type="EMBL" id="CP036280">
    <property type="protein sequence ID" value="QDU73021.1"/>
    <property type="molecule type" value="Genomic_DNA"/>
</dbReference>
<evidence type="ECO:0000259" key="10">
    <source>
        <dbReference type="Pfam" id="PF00591"/>
    </source>
</evidence>
<feature type="binding site" evidence="9">
    <location>
        <position position="116"/>
    </location>
    <ligand>
        <name>anthranilate</name>
        <dbReference type="ChEBI" id="CHEBI:16567"/>
        <label>1</label>
    </ligand>
</feature>
<evidence type="ECO:0000313" key="12">
    <source>
        <dbReference type="EMBL" id="QDU73021.1"/>
    </source>
</evidence>
<organism evidence="12 13">
    <name type="scientific">Mucisphaera calidilacus</name>
    <dbReference type="NCBI Taxonomy" id="2527982"/>
    <lineage>
        <taxon>Bacteria</taxon>
        <taxon>Pseudomonadati</taxon>
        <taxon>Planctomycetota</taxon>
        <taxon>Phycisphaerae</taxon>
        <taxon>Phycisphaerales</taxon>
        <taxon>Phycisphaeraceae</taxon>
        <taxon>Mucisphaera</taxon>
    </lineage>
</organism>
<evidence type="ECO:0000256" key="9">
    <source>
        <dbReference type="HAMAP-Rule" id="MF_00211"/>
    </source>
</evidence>
<comment type="cofactor">
    <cofactor evidence="9">
        <name>Mg(2+)</name>
        <dbReference type="ChEBI" id="CHEBI:18420"/>
    </cofactor>
    <text evidence="9">Binds 2 magnesium ions per monomer.</text>
</comment>
<comment type="caution">
    <text evidence="9">Lacks conserved residue(s) required for the propagation of feature annotation.</text>
</comment>
<comment type="subunit">
    <text evidence="9">Homodimer.</text>
</comment>
<evidence type="ECO:0000256" key="6">
    <source>
        <dbReference type="ARBA" id="ARBA00023141"/>
    </source>
</evidence>
<dbReference type="InterPro" id="IPR000312">
    <property type="entry name" value="Glycosyl_Trfase_fam3"/>
</dbReference>
<feature type="binding site" evidence="9">
    <location>
        <position position="81"/>
    </location>
    <ligand>
        <name>5-phospho-alpha-D-ribose 1-diphosphate</name>
        <dbReference type="ChEBI" id="CHEBI:58017"/>
    </ligand>
</feature>
<keyword evidence="6 9" id="KW-0057">Aromatic amino acid biosynthesis</keyword>
<evidence type="ECO:0000256" key="4">
    <source>
        <dbReference type="ARBA" id="ARBA00022679"/>
    </source>
</evidence>
<comment type="pathway">
    <text evidence="1 9">Amino-acid biosynthesis; L-tryptophan biosynthesis; L-tryptophan from chorismate: step 2/5.</text>
</comment>
<protein>
    <recommendedName>
        <fullName evidence="9">Anthranilate phosphoribosyltransferase</fullName>
        <ecNumber evidence="9">2.4.2.18</ecNumber>
    </recommendedName>
</protein>
<comment type="similarity">
    <text evidence="9">Belongs to the anthranilate phosphoribosyltransferase family.</text>
</comment>
<keyword evidence="9" id="KW-0479">Metal-binding</keyword>
<dbReference type="FunFam" id="3.40.1030.10:FF:000002">
    <property type="entry name" value="Anthranilate phosphoribosyltransferase"/>
    <property type="match status" value="1"/>
</dbReference>
<dbReference type="PANTHER" id="PTHR43285">
    <property type="entry name" value="ANTHRANILATE PHOSPHORIBOSYLTRANSFERASE"/>
    <property type="match status" value="1"/>
</dbReference>
<dbReference type="Gene3D" id="1.20.970.10">
    <property type="entry name" value="Transferase, Pyrimidine Nucleoside Phosphorylase, Chain C"/>
    <property type="match status" value="1"/>
</dbReference>
<comment type="function">
    <text evidence="9">Catalyzes the transfer of the phosphoribosyl group of 5-phosphorylribose-1-pyrophosphate (PRPP) to anthranilate to yield N-(5'-phosphoribosyl)-anthranilate (PRA).</text>
</comment>
<dbReference type="InterPro" id="IPR035902">
    <property type="entry name" value="Nuc_phospho_transferase"/>
</dbReference>
<feature type="binding site" evidence="9">
    <location>
        <position position="81"/>
    </location>
    <ligand>
        <name>anthranilate</name>
        <dbReference type="ChEBI" id="CHEBI:16567"/>
        <label>1</label>
    </ligand>
</feature>
<keyword evidence="9" id="KW-0460">Magnesium</keyword>
<proteinExistence type="inferred from homology"/>
<dbReference type="SUPFAM" id="SSF47648">
    <property type="entry name" value="Nucleoside phosphorylase/phosphoribosyltransferase N-terminal domain"/>
    <property type="match status" value="1"/>
</dbReference>
<gene>
    <name evidence="9 12" type="primary">trpD</name>
    <name evidence="12" type="ORF">Pan265_28990</name>
</gene>
<evidence type="ECO:0000256" key="2">
    <source>
        <dbReference type="ARBA" id="ARBA00022605"/>
    </source>
</evidence>